<keyword evidence="1" id="KW-0346">Stress response</keyword>
<dbReference type="Gene3D" id="2.60.40.790">
    <property type="match status" value="1"/>
</dbReference>
<dbReference type="Proteomes" id="UP000245609">
    <property type="component" value="Unassembled WGS sequence"/>
</dbReference>
<organism evidence="5 6">
    <name type="scientific">Smittium megazygosporum</name>
    <dbReference type="NCBI Taxonomy" id="133381"/>
    <lineage>
        <taxon>Eukaryota</taxon>
        <taxon>Fungi</taxon>
        <taxon>Fungi incertae sedis</taxon>
        <taxon>Zoopagomycota</taxon>
        <taxon>Kickxellomycotina</taxon>
        <taxon>Harpellomycetes</taxon>
        <taxon>Harpellales</taxon>
        <taxon>Legeriomycetaceae</taxon>
        <taxon>Smittium</taxon>
    </lineage>
</organism>
<name>A0A2T9ZBN7_9FUNG</name>
<dbReference type="CDD" id="cd06464">
    <property type="entry name" value="ACD_sHsps-like"/>
    <property type="match status" value="1"/>
</dbReference>
<evidence type="ECO:0000313" key="6">
    <source>
        <dbReference type="Proteomes" id="UP000245609"/>
    </source>
</evidence>
<sequence>MSDNSNNSDNKNQVARADPFEVDIASPNFFDRFFDPLFPDHWSLARRQMNAMLSEPRSVAAQLLGSGRGGTCLWSPSVDIKESNDMMTLNAEIPGVPKDDIKMQVVNNRLVISGEKSQENIVEDQYTHRTERCYGKFERSFLLPKTAETEKISAKYENGVLKVTIPKKAESSTNSRLITIE</sequence>
<comment type="similarity">
    <text evidence="2 3">Belongs to the small heat shock protein (HSP20) family.</text>
</comment>
<dbReference type="PANTHER" id="PTHR11527">
    <property type="entry name" value="HEAT-SHOCK PROTEIN 20 FAMILY MEMBER"/>
    <property type="match status" value="1"/>
</dbReference>
<evidence type="ECO:0000313" key="5">
    <source>
        <dbReference type="EMBL" id="PVV01970.1"/>
    </source>
</evidence>
<dbReference type="STRING" id="133381.A0A2T9ZBN7"/>
<evidence type="ECO:0000256" key="2">
    <source>
        <dbReference type="PROSITE-ProRule" id="PRU00285"/>
    </source>
</evidence>
<evidence type="ECO:0000256" key="1">
    <source>
        <dbReference type="ARBA" id="ARBA00023016"/>
    </source>
</evidence>
<accession>A0A2T9ZBN7</accession>
<evidence type="ECO:0000259" key="4">
    <source>
        <dbReference type="PROSITE" id="PS01031"/>
    </source>
</evidence>
<dbReference type="OrthoDB" id="1431247at2759"/>
<protein>
    <recommendedName>
        <fullName evidence="4">SHSP domain-containing protein</fullName>
    </recommendedName>
</protein>
<dbReference type="Pfam" id="PF00011">
    <property type="entry name" value="HSP20"/>
    <property type="match status" value="1"/>
</dbReference>
<dbReference type="InterPro" id="IPR031107">
    <property type="entry name" value="Small_HSP"/>
</dbReference>
<dbReference type="InterPro" id="IPR008978">
    <property type="entry name" value="HSP20-like_chaperone"/>
</dbReference>
<proteinExistence type="inferred from homology"/>
<evidence type="ECO:0000256" key="3">
    <source>
        <dbReference type="RuleBase" id="RU003616"/>
    </source>
</evidence>
<gene>
    <name evidence="5" type="ORF">BB560_003596</name>
</gene>
<reference evidence="5 6" key="1">
    <citation type="journal article" date="2018" name="MBio">
        <title>Comparative Genomics Reveals the Core Gene Toolbox for the Fungus-Insect Symbiosis.</title>
        <authorList>
            <person name="Wang Y."/>
            <person name="Stata M."/>
            <person name="Wang W."/>
            <person name="Stajich J.E."/>
            <person name="White M.M."/>
            <person name="Moncalvo J.M."/>
        </authorList>
    </citation>
    <scope>NUCLEOTIDE SEQUENCE [LARGE SCALE GENOMIC DNA]</scope>
    <source>
        <strain evidence="5 6">SC-DP-2</strain>
    </source>
</reference>
<dbReference type="AlphaFoldDB" id="A0A2T9ZBN7"/>
<dbReference type="SUPFAM" id="SSF49764">
    <property type="entry name" value="HSP20-like chaperones"/>
    <property type="match status" value="1"/>
</dbReference>
<feature type="domain" description="SHSP" evidence="4">
    <location>
        <begin position="69"/>
        <end position="181"/>
    </location>
</feature>
<dbReference type="InterPro" id="IPR002068">
    <property type="entry name" value="A-crystallin/Hsp20_dom"/>
</dbReference>
<dbReference type="PROSITE" id="PS01031">
    <property type="entry name" value="SHSP"/>
    <property type="match status" value="1"/>
</dbReference>
<keyword evidence="6" id="KW-1185">Reference proteome</keyword>
<dbReference type="EMBL" id="MBFS01000680">
    <property type="protein sequence ID" value="PVV01970.1"/>
    <property type="molecule type" value="Genomic_DNA"/>
</dbReference>
<comment type="caution">
    <text evidence="5">The sequence shown here is derived from an EMBL/GenBank/DDBJ whole genome shotgun (WGS) entry which is preliminary data.</text>
</comment>